<reference evidence="2" key="2">
    <citation type="journal article" date="2007" name="Science">
        <title>Draft genome sequence of the sexually transmitted pathogen Trichomonas vaginalis.</title>
        <authorList>
            <person name="Carlton J.M."/>
            <person name="Hirt R.P."/>
            <person name="Silva J.C."/>
            <person name="Delcher A.L."/>
            <person name="Schatz M."/>
            <person name="Zhao Q."/>
            <person name="Wortman J.R."/>
            <person name="Bidwell S.L."/>
            <person name="Alsmark U.C.M."/>
            <person name="Besteiro S."/>
            <person name="Sicheritz-Ponten T."/>
            <person name="Noel C.J."/>
            <person name="Dacks J.B."/>
            <person name="Foster P.G."/>
            <person name="Simillion C."/>
            <person name="Van de Peer Y."/>
            <person name="Miranda-Saavedra D."/>
            <person name="Barton G.J."/>
            <person name="Westrop G.D."/>
            <person name="Mueller S."/>
            <person name="Dessi D."/>
            <person name="Fiori P.L."/>
            <person name="Ren Q."/>
            <person name="Paulsen I."/>
            <person name="Zhang H."/>
            <person name="Bastida-Corcuera F.D."/>
            <person name="Simoes-Barbosa A."/>
            <person name="Brown M.T."/>
            <person name="Hayes R.D."/>
            <person name="Mukherjee M."/>
            <person name="Okumura C.Y."/>
            <person name="Schneider R."/>
            <person name="Smith A.J."/>
            <person name="Vanacova S."/>
            <person name="Villalvazo M."/>
            <person name="Haas B.J."/>
            <person name="Pertea M."/>
            <person name="Feldblyum T.V."/>
            <person name="Utterback T.R."/>
            <person name="Shu C.L."/>
            <person name="Osoegawa K."/>
            <person name="de Jong P.J."/>
            <person name="Hrdy I."/>
            <person name="Horvathova L."/>
            <person name="Zubacova Z."/>
            <person name="Dolezal P."/>
            <person name="Malik S.B."/>
            <person name="Logsdon J.M. Jr."/>
            <person name="Henze K."/>
            <person name="Gupta A."/>
            <person name="Wang C.C."/>
            <person name="Dunne R.L."/>
            <person name="Upcroft J.A."/>
            <person name="Upcroft P."/>
            <person name="White O."/>
            <person name="Salzberg S.L."/>
            <person name="Tang P."/>
            <person name="Chiu C.-H."/>
            <person name="Lee Y.-S."/>
            <person name="Embley T.M."/>
            <person name="Coombs G.H."/>
            <person name="Mottram J.C."/>
            <person name="Tachezy J."/>
            <person name="Fraser-Liggett C.M."/>
            <person name="Johnson P.J."/>
        </authorList>
    </citation>
    <scope>NUCLEOTIDE SEQUENCE [LARGE SCALE GENOMIC DNA]</scope>
    <source>
        <strain evidence="2">G3</strain>
    </source>
</reference>
<dbReference type="AlphaFoldDB" id="A2DYS4"/>
<dbReference type="Proteomes" id="UP000001542">
    <property type="component" value="Unassembled WGS sequence"/>
</dbReference>
<dbReference type="EMBL" id="DS113270">
    <property type="protein sequence ID" value="EAY14464.1"/>
    <property type="molecule type" value="Genomic_DNA"/>
</dbReference>
<proteinExistence type="predicted"/>
<sequence>MKNLTISISLSSLSRSPLLTGTSSLSGNSFKLTNSYFSRHFSPIFYTNSNRIQFQSYKSQFKNILSAPLSFSTHQQTWNLIYDFKTSRNSFIFIAYTQFIHCENSSDLYSQYGGGIYVNYGLDIETKVKFLYVGFYNCTSKNAGAFYIYAKHFESKYICCSNCRADTIQVGALITQTSQIAESTLIQNGLVENHFNDVESQVPMKFSFGKISSINTNYTNNRPQYAAFFSVSYTKEFLSKFEFFYKGIAKYAFQVSRDISIKLDTCIYIENNVKKVFNIIHYKYMTISANNTISTHTESGTIILINSCKFDIPEKEIKYNKNIIFKFVDCDYSNHVFNQENNQIECNILDRFAEYDNIEDIIGPASWLPFVGILGIIIALKIMYNACVSNYQTTVNFSVV</sequence>
<reference evidence="2" key="1">
    <citation type="submission" date="2006-10" db="EMBL/GenBank/DDBJ databases">
        <authorList>
            <person name="Amadeo P."/>
            <person name="Zhao Q."/>
            <person name="Wortman J."/>
            <person name="Fraser-Liggett C."/>
            <person name="Carlton J."/>
        </authorList>
    </citation>
    <scope>NUCLEOTIDE SEQUENCE</scope>
    <source>
        <strain evidence="2">G3</strain>
    </source>
</reference>
<gene>
    <name evidence="2" type="ORF">TVAG_426570</name>
</gene>
<evidence type="ECO:0000313" key="2">
    <source>
        <dbReference type="EMBL" id="EAY14464.1"/>
    </source>
</evidence>
<dbReference type="KEGG" id="tva:4772452"/>
<dbReference type="VEuPathDB" id="TrichDB:TVAG_426570"/>
<keyword evidence="1" id="KW-1133">Transmembrane helix</keyword>
<dbReference type="InParanoid" id="A2DYS4"/>
<name>A2DYS4_TRIV3</name>
<feature type="transmembrane region" description="Helical" evidence="1">
    <location>
        <begin position="367"/>
        <end position="384"/>
    </location>
</feature>
<keyword evidence="3" id="KW-1185">Reference proteome</keyword>
<evidence type="ECO:0000313" key="3">
    <source>
        <dbReference type="Proteomes" id="UP000001542"/>
    </source>
</evidence>
<dbReference type="RefSeq" id="XP_001326687.1">
    <property type="nucleotide sequence ID" value="XM_001326652.1"/>
</dbReference>
<keyword evidence="1" id="KW-0812">Transmembrane</keyword>
<protein>
    <recommendedName>
        <fullName evidence="4">Transmembrane protein</fullName>
    </recommendedName>
</protein>
<evidence type="ECO:0008006" key="4">
    <source>
        <dbReference type="Google" id="ProtNLM"/>
    </source>
</evidence>
<dbReference type="VEuPathDB" id="TrichDB:TVAGG3_0538320"/>
<keyword evidence="1" id="KW-0472">Membrane</keyword>
<organism evidence="2 3">
    <name type="scientific">Trichomonas vaginalis (strain ATCC PRA-98 / G3)</name>
    <dbReference type="NCBI Taxonomy" id="412133"/>
    <lineage>
        <taxon>Eukaryota</taxon>
        <taxon>Metamonada</taxon>
        <taxon>Parabasalia</taxon>
        <taxon>Trichomonadida</taxon>
        <taxon>Trichomonadidae</taxon>
        <taxon>Trichomonas</taxon>
    </lineage>
</organism>
<evidence type="ECO:0000256" key="1">
    <source>
        <dbReference type="SAM" id="Phobius"/>
    </source>
</evidence>
<accession>A2DYS4</accession>